<gene>
    <name evidence="1" type="ORF">FA10DRAFT_268207</name>
</gene>
<dbReference type="RefSeq" id="XP_025376883.1">
    <property type="nucleotide sequence ID" value="XM_025522233.1"/>
</dbReference>
<organism evidence="1 2">
    <name type="scientific">Acaromyces ingoldii</name>
    <dbReference type="NCBI Taxonomy" id="215250"/>
    <lineage>
        <taxon>Eukaryota</taxon>
        <taxon>Fungi</taxon>
        <taxon>Dikarya</taxon>
        <taxon>Basidiomycota</taxon>
        <taxon>Ustilaginomycotina</taxon>
        <taxon>Exobasidiomycetes</taxon>
        <taxon>Exobasidiales</taxon>
        <taxon>Cryptobasidiaceae</taxon>
        <taxon>Acaromyces</taxon>
    </lineage>
</organism>
<proteinExistence type="predicted"/>
<dbReference type="InParanoid" id="A0A316YPL5"/>
<dbReference type="EMBL" id="KZ819637">
    <property type="protein sequence ID" value="PWN89685.1"/>
    <property type="molecule type" value="Genomic_DNA"/>
</dbReference>
<sequence>MAPAGILDLPHEIILRIGEFVADNLYVPSRGAFGWRFRPEDMLLRTCSLWRRIFVPISYSFCRLAHPWEVMWWYEMLNEHPELARHVRSIQIDWGVLSDSNLWFFDFSTGAMMKDDGVECYYQFHPNGLVDTENDYQEQYGDAESFHWWMEGIFEILVENDAPLEEQNWVSPLFGECTCEDDGAYYTDDAASIFSKGIPKYVADLLIKAGKLPRTVRLEVSTYSWLQEWYPELLRETEIFALSLSAASGLSLLKGEEDPTQDFQLPRLEQVLDGRKGRLRSADNVKRGSQADILYRMLDTPGYLTGFAAPRDLFALPQAISLAARTDNMFDWDKFDSLATNGSKTLPSDAVRARYDAVKGLRADLFQLLQGRDEDLTLQQVKTVIQDKAIDTLVDEDAEQLYRSVAKSFNNTRRRPRQHLDITEKAFGLYDIDRYSSDERVRFPL</sequence>
<evidence type="ECO:0000313" key="2">
    <source>
        <dbReference type="Proteomes" id="UP000245768"/>
    </source>
</evidence>
<dbReference type="Proteomes" id="UP000245768">
    <property type="component" value="Unassembled WGS sequence"/>
</dbReference>
<feature type="non-terminal residue" evidence="1">
    <location>
        <position position="445"/>
    </location>
</feature>
<name>A0A316YPL5_9BASI</name>
<protein>
    <submittedName>
        <fullName evidence="1">Uncharacterized protein</fullName>
    </submittedName>
</protein>
<accession>A0A316YPL5</accession>
<dbReference type="AlphaFoldDB" id="A0A316YPL5"/>
<reference evidence="1 2" key="1">
    <citation type="journal article" date="2018" name="Mol. Biol. Evol.">
        <title>Broad Genomic Sampling Reveals a Smut Pathogenic Ancestry of the Fungal Clade Ustilaginomycotina.</title>
        <authorList>
            <person name="Kijpornyongpan T."/>
            <person name="Mondo S.J."/>
            <person name="Barry K."/>
            <person name="Sandor L."/>
            <person name="Lee J."/>
            <person name="Lipzen A."/>
            <person name="Pangilinan J."/>
            <person name="LaButti K."/>
            <person name="Hainaut M."/>
            <person name="Henrissat B."/>
            <person name="Grigoriev I.V."/>
            <person name="Spatafora J.W."/>
            <person name="Aime M.C."/>
        </authorList>
    </citation>
    <scope>NUCLEOTIDE SEQUENCE [LARGE SCALE GENOMIC DNA]</scope>
    <source>
        <strain evidence="1 2">MCA 4198</strain>
    </source>
</reference>
<keyword evidence="2" id="KW-1185">Reference proteome</keyword>
<evidence type="ECO:0000313" key="1">
    <source>
        <dbReference type="EMBL" id="PWN89685.1"/>
    </source>
</evidence>
<dbReference type="GeneID" id="37044149"/>